<name>A0A2P7EB60_9SYNE</name>
<evidence type="ECO:0000313" key="2">
    <source>
        <dbReference type="Proteomes" id="UP000240206"/>
    </source>
</evidence>
<reference evidence="2" key="1">
    <citation type="submission" date="2018-03" db="EMBL/GenBank/DDBJ databases">
        <title>Ecological and genomic features of two cosmopolitan and abundant freshwater picocyanobacteria.</title>
        <authorList>
            <person name="Cabello-Yeves P.J."/>
            <person name="Picazo A."/>
            <person name="Camacho A."/>
            <person name="Callieri C."/>
            <person name="Rosselli R."/>
            <person name="Roda-Garcia J."/>
            <person name="Coutinho F.H."/>
            <person name="Rodriguez-Valera F."/>
        </authorList>
    </citation>
    <scope>NUCLEOTIDE SEQUENCE [LARGE SCALE GENOMIC DNA]</scope>
    <source>
        <strain evidence="2">Tous</strain>
    </source>
</reference>
<dbReference type="Proteomes" id="UP000240206">
    <property type="component" value="Unassembled WGS sequence"/>
</dbReference>
<dbReference type="InterPro" id="IPR027443">
    <property type="entry name" value="IPNS-like_sf"/>
</dbReference>
<gene>
    <name evidence="1" type="ORF">C7K08_13065</name>
</gene>
<accession>A0A2P7EB60</accession>
<protein>
    <recommendedName>
        <fullName evidence="3">Aspartyl/asparaginy/proline hydroxylase domain-containing protein</fullName>
    </recommendedName>
</protein>
<dbReference type="EMBL" id="PXVC01000123">
    <property type="protein sequence ID" value="PSI00451.1"/>
    <property type="molecule type" value="Genomic_DNA"/>
</dbReference>
<keyword evidence="2" id="KW-1185">Reference proteome</keyword>
<sequence>MIKGHVNIDFITDDMLEELVFTEKTETREAGGYWNTLGISTPNFPVDADIVYQTFGDSCPSWVNNVKYLFDNWLKYSMVTINKLTPGCFIPPHKDKFHRLFEFAKNNNIDLTNKEPIRINLFLQDHKIGHFFEMENEVCMNYKKGDYAIIRLDKIHSVINIGNENRYTLQVSGFADKDTFK</sequence>
<proteinExistence type="predicted"/>
<dbReference type="SUPFAM" id="SSF51197">
    <property type="entry name" value="Clavaminate synthase-like"/>
    <property type="match status" value="1"/>
</dbReference>
<comment type="caution">
    <text evidence="1">The sequence shown here is derived from an EMBL/GenBank/DDBJ whole genome shotgun (WGS) entry which is preliminary data.</text>
</comment>
<evidence type="ECO:0008006" key="3">
    <source>
        <dbReference type="Google" id="ProtNLM"/>
    </source>
</evidence>
<organism evidence="1 2">
    <name type="scientific">Synechococcus lacustris str. Tous</name>
    <dbReference type="NCBI Taxonomy" id="1910958"/>
    <lineage>
        <taxon>Bacteria</taxon>
        <taxon>Bacillati</taxon>
        <taxon>Cyanobacteriota</taxon>
        <taxon>Cyanophyceae</taxon>
        <taxon>Synechococcales</taxon>
        <taxon>Synechococcaceae</taxon>
        <taxon>Synechococcus</taxon>
    </lineage>
</organism>
<evidence type="ECO:0000313" key="1">
    <source>
        <dbReference type="EMBL" id="PSI00451.1"/>
    </source>
</evidence>
<dbReference type="Gene3D" id="2.60.120.330">
    <property type="entry name" value="B-lactam Antibiotic, Isopenicillin N Synthase, Chain"/>
    <property type="match status" value="1"/>
</dbReference>
<dbReference type="AlphaFoldDB" id="A0A2P7EB60"/>